<sequence length="87" mass="9503">MQVGPKLKFYGVGGQDNFFELGGHSLLATQIASRVQKTLQRDVPLRAMFECSTVAELAEYIEGLAGNEISAEKVDRLSDLMAELEGL</sequence>
<dbReference type="PANTHER" id="PTHR44845">
    <property type="entry name" value="CARRIER DOMAIN-CONTAINING PROTEIN"/>
    <property type="match status" value="1"/>
</dbReference>
<dbReference type="PATRIC" id="fig|200450.3.peg.4710"/>
<gene>
    <name evidence="4" type="ORF">AA957_22895</name>
</gene>
<accession>A0A0H5AWI0</accession>
<dbReference type="Gene3D" id="1.10.1200.10">
    <property type="entry name" value="ACP-like"/>
    <property type="match status" value="1"/>
</dbReference>
<evidence type="ECO:0000313" key="5">
    <source>
        <dbReference type="Proteomes" id="UP000036608"/>
    </source>
</evidence>
<reference evidence="4 5" key="1">
    <citation type="journal article" date="2015" name="Genome Announc.">
        <title>Complete Genome Sequence of the Rhizobacterium Pseudomonas trivialis Strain IHBB745 with Multiple Plant Growth-Promoting Activities and Tolerance to Desiccation and Alkalinity.</title>
        <authorList>
            <person name="Gulati A."/>
            <person name="Swarnkar M.K."/>
            <person name="Vyas P."/>
            <person name="Rahi P."/>
            <person name="Thakur R."/>
            <person name="Thakur N."/>
            <person name="Singh A.K."/>
        </authorList>
    </citation>
    <scope>NUCLEOTIDE SEQUENCE [LARGE SCALE GENOMIC DNA]</scope>
    <source>
        <strain evidence="5">745</strain>
    </source>
</reference>
<dbReference type="Pfam" id="PF00550">
    <property type="entry name" value="PP-binding"/>
    <property type="match status" value="1"/>
</dbReference>
<evidence type="ECO:0000313" key="4">
    <source>
        <dbReference type="EMBL" id="AKS08857.1"/>
    </source>
</evidence>
<evidence type="ECO:0000256" key="1">
    <source>
        <dbReference type="ARBA" id="ARBA00022450"/>
    </source>
</evidence>
<dbReference type="KEGG" id="ptv:AA957_22895"/>
<evidence type="ECO:0000259" key="3">
    <source>
        <dbReference type="PROSITE" id="PS50075"/>
    </source>
</evidence>
<keyword evidence="1" id="KW-0596">Phosphopantetheine</keyword>
<reference evidence="5" key="2">
    <citation type="submission" date="2015-05" db="EMBL/GenBank/DDBJ databases">
        <authorList>
            <person name="Swarnkar M.K."/>
            <person name="Vyas P."/>
            <person name="Rahi P."/>
            <person name="Thakur R."/>
            <person name="Thakur N."/>
            <person name="Singh A.K."/>
            <person name="Gulati A."/>
        </authorList>
    </citation>
    <scope>NUCLEOTIDE SEQUENCE [LARGE SCALE GENOMIC DNA]</scope>
    <source>
        <strain evidence="5">745</strain>
    </source>
</reference>
<dbReference type="Proteomes" id="UP000036608">
    <property type="component" value="Chromosome"/>
</dbReference>
<dbReference type="PROSITE" id="PS00012">
    <property type="entry name" value="PHOSPHOPANTETHEINE"/>
    <property type="match status" value="1"/>
</dbReference>
<dbReference type="AlphaFoldDB" id="A0A0H5AWI0"/>
<organism evidence="4 5">
    <name type="scientific">Pseudomonas trivialis</name>
    <dbReference type="NCBI Taxonomy" id="200450"/>
    <lineage>
        <taxon>Bacteria</taxon>
        <taxon>Pseudomonadati</taxon>
        <taxon>Pseudomonadota</taxon>
        <taxon>Gammaproteobacteria</taxon>
        <taxon>Pseudomonadales</taxon>
        <taxon>Pseudomonadaceae</taxon>
        <taxon>Pseudomonas</taxon>
    </lineage>
</organism>
<name>A0A0H5AWI0_9PSED</name>
<evidence type="ECO:0000256" key="2">
    <source>
        <dbReference type="ARBA" id="ARBA00022553"/>
    </source>
</evidence>
<keyword evidence="2" id="KW-0597">Phosphoprotein</keyword>
<dbReference type="PANTHER" id="PTHR44845:SF6">
    <property type="entry name" value="BETA-ALANINE-ACTIVATING ENZYME"/>
    <property type="match status" value="1"/>
</dbReference>
<proteinExistence type="predicted"/>
<dbReference type="InterPro" id="IPR036736">
    <property type="entry name" value="ACP-like_sf"/>
</dbReference>
<dbReference type="InterPro" id="IPR009081">
    <property type="entry name" value="PP-bd_ACP"/>
</dbReference>
<dbReference type="SUPFAM" id="SSF47336">
    <property type="entry name" value="ACP-like"/>
    <property type="match status" value="1"/>
</dbReference>
<feature type="domain" description="Carrier" evidence="3">
    <location>
        <begin position="1"/>
        <end position="65"/>
    </location>
</feature>
<dbReference type="PROSITE" id="PS50075">
    <property type="entry name" value="CARRIER"/>
    <property type="match status" value="1"/>
</dbReference>
<dbReference type="EMBL" id="CP011507">
    <property type="protein sequence ID" value="AKS08857.1"/>
    <property type="molecule type" value="Genomic_DNA"/>
</dbReference>
<protein>
    <recommendedName>
        <fullName evidence="3">Carrier domain-containing protein</fullName>
    </recommendedName>
</protein>
<dbReference type="InterPro" id="IPR006162">
    <property type="entry name" value="Ppantetheine_attach_site"/>
</dbReference>